<dbReference type="Pfam" id="PF12862">
    <property type="entry name" value="ANAPC5"/>
    <property type="match status" value="2"/>
</dbReference>
<feature type="repeat" description="TPR" evidence="3">
    <location>
        <begin position="639"/>
        <end position="672"/>
    </location>
</feature>
<dbReference type="OrthoDB" id="532682at2759"/>
<name>A0A836IAZ3_9TRYP</name>
<gene>
    <name evidence="6" type="ORF">JKF63_04066</name>
</gene>
<evidence type="ECO:0000259" key="5">
    <source>
        <dbReference type="Pfam" id="PF12862"/>
    </source>
</evidence>
<dbReference type="PROSITE" id="PS50005">
    <property type="entry name" value="TPR"/>
    <property type="match status" value="2"/>
</dbReference>
<dbReference type="EMBL" id="JAFJZO010000026">
    <property type="protein sequence ID" value="KAG5501797.1"/>
    <property type="molecule type" value="Genomic_DNA"/>
</dbReference>
<feature type="domain" description="Anaphase-promoting complex subunit 5" evidence="5">
    <location>
        <begin position="40"/>
        <end position="85"/>
    </location>
</feature>
<dbReference type="Pfam" id="PF13181">
    <property type="entry name" value="TPR_8"/>
    <property type="match status" value="1"/>
</dbReference>
<dbReference type="AlphaFoldDB" id="A0A836IAZ3"/>
<feature type="region of interest" description="Disordered" evidence="4">
    <location>
        <begin position="475"/>
        <end position="506"/>
    </location>
</feature>
<dbReference type="GeneID" id="94290137"/>
<evidence type="ECO:0000256" key="2">
    <source>
        <dbReference type="ARBA" id="ARBA00022803"/>
    </source>
</evidence>
<dbReference type="SUPFAM" id="SSF48452">
    <property type="entry name" value="TPR-like"/>
    <property type="match status" value="3"/>
</dbReference>
<sequence length="854" mass="93440">MFVKTVRTTKGLVEAAKTCLAESTFAPDKAADLLQTAIQQDPTYVNALLLQSTLSSRLGHLTSALADISLAIELDKGNSDPHRLASLYGGRANLCYRLGRYSDAATDLRSALRWEPDNGMWCYELGRVYMKQGNVSLAQWYFQQTLQEPMWSRVNEMTRPKVYALYGRSCLISREYKKSKMLLDTCIKEGMEGSAAVLHNLGLAHYFEGTSFPTAVEYLTRAVELDTRSVDYIMDLSLALVRCNQYNEALSSMNEAVLRGHEDVRLRFYRGCIELELGMGPQALVDLQVPTSMGHSRHSKGGALLKQTAVRACLAMGLVHIFCDKDLSAGAAALEAEALKQTQELSIRLYTELLLGIVYHRVGDRHAALRALHEALRVLREIACARSGDGKEPGSHVSHLPLCITDAATLTLTHLGLVYSDLGYADLAARHFREVRLRATEQNCDAAQADVCCFRLAVSQVEMNDHLGALQTLRTRPLSKHRRSVSAANPPSPPPADPSKGKAYSAEVTELGNPSDESAAGRAELKKETASPIGASLLGHHLPQCEMEHLHAVILRRLGRLDQALSYATAAIEATGPLQGGATVSKSSTTRPAVPAFLYNRALIFFSLARYPEALADVQECIRACGKHDRTGALRAEVADPYYLQGRIHHSLGAYTEALESLTEALRLNPSLQLTPSFSYAHGVLFAIAGRLDDALAAFTAAISAHNEASRPDATTVEPDQEQQRVSRKSECAPLVYYQERAKVYQQLGNYENALKDFEVVLGCTSGTLLPVPFVSPTSTVMRPSTWSALVNRALTLKELKRYTEAAIDWDAALRSDRSGLLASFTSQDVFELPYLHLCLPGEEVAGEAGGSSL</sequence>
<evidence type="ECO:0000313" key="6">
    <source>
        <dbReference type="EMBL" id="KAG5501797.1"/>
    </source>
</evidence>
<evidence type="ECO:0000313" key="7">
    <source>
        <dbReference type="Proteomes" id="UP000674318"/>
    </source>
</evidence>
<dbReference type="InterPro" id="IPR050498">
    <property type="entry name" value="Ycf3"/>
</dbReference>
<dbReference type="PANTHER" id="PTHR44858:SF1">
    <property type="entry name" value="UDP-N-ACETYLGLUCOSAMINE--PEPTIDE N-ACETYLGLUCOSAMINYLTRANSFERASE SPINDLY-RELATED"/>
    <property type="match status" value="1"/>
</dbReference>
<evidence type="ECO:0000256" key="1">
    <source>
        <dbReference type="ARBA" id="ARBA00022737"/>
    </source>
</evidence>
<feature type="repeat" description="TPR" evidence="3">
    <location>
        <begin position="85"/>
        <end position="118"/>
    </location>
</feature>
<dbReference type="KEGG" id="phet:94290137"/>
<evidence type="ECO:0000256" key="3">
    <source>
        <dbReference type="PROSITE-ProRule" id="PRU00339"/>
    </source>
</evidence>
<dbReference type="PROSITE" id="PS50293">
    <property type="entry name" value="TPR_REGION"/>
    <property type="match status" value="1"/>
</dbReference>
<dbReference type="Pfam" id="PF13432">
    <property type="entry name" value="TPR_16"/>
    <property type="match status" value="3"/>
</dbReference>
<reference evidence="6 7" key="1">
    <citation type="submission" date="2021-02" db="EMBL/GenBank/DDBJ databases">
        <title>Porcisia hertigi Genome sequencing and assembly.</title>
        <authorList>
            <person name="Almutairi H."/>
            <person name="Gatherer D."/>
        </authorList>
    </citation>
    <scope>NUCLEOTIDE SEQUENCE [LARGE SCALE GENOMIC DNA]</scope>
    <source>
        <strain evidence="6 7">C119</strain>
    </source>
</reference>
<proteinExistence type="predicted"/>
<dbReference type="InterPro" id="IPR019734">
    <property type="entry name" value="TPR_rpt"/>
</dbReference>
<dbReference type="Proteomes" id="UP000674318">
    <property type="component" value="Unassembled WGS sequence"/>
</dbReference>
<dbReference type="PANTHER" id="PTHR44858">
    <property type="entry name" value="TETRATRICOPEPTIDE REPEAT PROTEIN 6"/>
    <property type="match status" value="1"/>
</dbReference>
<protein>
    <recommendedName>
        <fullName evidence="5">Anaphase-promoting complex subunit 5 domain-containing protein</fullName>
    </recommendedName>
</protein>
<accession>A0A836IAZ3</accession>
<evidence type="ECO:0000256" key="4">
    <source>
        <dbReference type="SAM" id="MobiDB-lite"/>
    </source>
</evidence>
<comment type="caution">
    <text evidence="6">The sequence shown here is derived from an EMBL/GenBank/DDBJ whole genome shotgun (WGS) entry which is preliminary data.</text>
</comment>
<keyword evidence="1" id="KW-0677">Repeat</keyword>
<dbReference type="RefSeq" id="XP_067756244.1">
    <property type="nucleotide sequence ID" value="XM_067900060.1"/>
</dbReference>
<feature type="domain" description="Anaphase-promoting complex subunit 5" evidence="5">
    <location>
        <begin position="350"/>
        <end position="381"/>
    </location>
</feature>
<keyword evidence="7" id="KW-1185">Reference proteome</keyword>
<dbReference type="SMART" id="SM00028">
    <property type="entry name" value="TPR"/>
    <property type="match status" value="9"/>
</dbReference>
<dbReference type="InterPro" id="IPR026000">
    <property type="entry name" value="Apc5_dom"/>
</dbReference>
<keyword evidence="2 3" id="KW-0802">TPR repeat</keyword>
<dbReference type="Gene3D" id="1.25.40.10">
    <property type="entry name" value="Tetratricopeptide repeat domain"/>
    <property type="match status" value="5"/>
</dbReference>
<organism evidence="6 7">
    <name type="scientific">Porcisia hertigi</name>
    <dbReference type="NCBI Taxonomy" id="2761500"/>
    <lineage>
        <taxon>Eukaryota</taxon>
        <taxon>Discoba</taxon>
        <taxon>Euglenozoa</taxon>
        <taxon>Kinetoplastea</taxon>
        <taxon>Metakinetoplastina</taxon>
        <taxon>Trypanosomatida</taxon>
        <taxon>Trypanosomatidae</taxon>
        <taxon>Leishmaniinae</taxon>
        <taxon>Porcisia</taxon>
    </lineage>
</organism>
<dbReference type="InterPro" id="IPR011990">
    <property type="entry name" value="TPR-like_helical_dom_sf"/>
</dbReference>